<sequence length="325" mass="35369">MVRARRGRRLLGARPRRARPRPAARRPDVHPAHRRLPAGPADRRGPQGAGPAGAAGRGHRRRRHRRRRRGPRQPLRRHPRAPRRGGEVSTAREAAPPWCTAPGDPYAQALRAGRGPLFLRRHDGWLLPLDVERWCATADEADLAALGRCEGAVLDIGCGPGRLVAALAGRGRRTLGIDISQAAVAHTLALGGQALRRSVFARLPGEGRWGTVLLLDGNIGIGGDPRRLLLRCAQLLAPGGLLIAETVPVDVDERLWVRVDDGMGRSSPQFPWARLGTEALLRHARPPLWRTADHWTTPEREFVALRRSTGVAPAAAMEAEAPGRG</sequence>
<name>A0ABX1H185_9ACTN</name>
<feature type="compositionally biased region" description="Basic residues" evidence="1">
    <location>
        <begin position="57"/>
        <end position="83"/>
    </location>
</feature>
<evidence type="ECO:0000313" key="3">
    <source>
        <dbReference type="Proteomes" id="UP000772196"/>
    </source>
</evidence>
<keyword evidence="2" id="KW-0808">Transferase</keyword>
<dbReference type="Pfam" id="PF13489">
    <property type="entry name" value="Methyltransf_23"/>
    <property type="match status" value="1"/>
</dbReference>
<dbReference type="CDD" id="cd02440">
    <property type="entry name" value="AdoMet_MTases"/>
    <property type="match status" value="1"/>
</dbReference>
<dbReference type="GO" id="GO:0008168">
    <property type="term" value="F:methyltransferase activity"/>
    <property type="evidence" value="ECO:0007669"/>
    <property type="project" value="UniProtKB-KW"/>
</dbReference>
<evidence type="ECO:0000313" key="2">
    <source>
        <dbReference type="EMBL" id="NKI41014.1"/>
    </source>
</evidence>
<feature type="compositionally biased region" description="Basic residues" evidence="1">
    <location>
        <begin position="1"/>
        <end position="24"/>
    </location>
</feature>
<evidence type="ECO:0000256" key="1">
    <source>
        <dbReference type="SAM" id="MobiDB-lite"/>
    </source>
</evidence>
<dbReference type="GO" id="GO:0032259">
    <property type="term" value="P:methylation"/>
    <property type="evidence" value="ECO:0007669"/>
    <property type="project" value="UniProtKB-KW"/>
</dbReference>
<protein>
    <submittedName>
        <fullName evidence="2">Methyltransferase domain-containing protein</fullName>
    </submittedName>
</protein>
<dbReference type="Proteomes" id="UP000772196">
    <property type="component" value="Unassembled WGS sequence"/>
</dbReference>
<dbReference type="InterPro" id="IPR029063">
    <property type="entry name" value="SAM-dependent_MTases_sf"/>
</dbReference>
<keyword evidence="2" id="KW-0489">Methyltransferase</keyword>
<dbReference type="EMBL" id="JAAWWP010000003">
    <property type="protein sequence ID" value="NKI41014.1"/>
    <property type="molecule type" value="Genomic_DNA"/>
</dbReference>
<dbReference type="SUPFAM" id="SSF53335">
    <property type="entry name" value="S-adenosyl-L-methionine-dependent methyltransferases"/>
    <property type="match status" value="1"/>
</dbReference>
<accession>A0ABX1H185</accession>
<reference evidence="2 3" key="1">
    <citation type="submission" date="2020-04" db="EMBL/GenBank/DDBJ databases">
        <title>Phylogenetic Diversity and Antibacterial Activity against Ralstonia solanacearum of Endophytic Actinomycete Isolated from Moss.</title>
        <authorList>
            <person name="Zhuang X."/>
        </authorList>
    </citation>
    <scope>NUCLEOTIDE SEQUENCE [LARGE SCALE GENOMIC DNA]</scope>
    <source>
        <strain evidence="2 3">LD120</strain>
    </source>
</reference>
<gene>
    <name evidence="2" type="ORF">HFV08_07145</name>
</gene>
<organism evidence="2 3">
    <name type="scientific">Streptomyces physcomitrii</name>
    <dbReference type="NCBI Taxonomy" id="2724184"/>
    <lineage>
        <taxon>Bacteria</taxon>
        <taxon>Bacillati</taxon>
        <taxon>Actinomycetota</taxon>
        <taxon>Actinomycetes</taxon>
        <taxon>Kitasatosporales</taxon>
        <taxon>Streptomycetaceae</taxon>
        <taxon>Streptomyces</taxon>
    </lineage>
</organism>
<feature type="compositionally biased region" description="Gly residues" evidence="1">
    <location>
        <begin position="47"/>
        <end position="56"/>
    </location>
</feature>
<dbReference type="Gene3D" id="3.40.50.150">
    <property type="entry name" value="Vaccinia Virus protein VP39"/>
    <property type="match status" value="1"/>
</dbReference>
<comment type="caution">
    <text evidence="2">The sequence shown here is derived from an EMBL/GenBank/DDBJ whole genome shotgun (WGS) entry which is preliminary data.</text>
</comment>
<keyword evidence="3" id="KW-1185">Reference proteome</keyword>
<proteinExistence type="predicted"/>
<feature type="region of interest" description="Disordered" evidence="1">
    <location>
        <begin position="1"/>
        <end position="104"/>
    </location>
</feature>